<reference evidence="5 6" key="1">
    <citation type="submission" date="2020-02" db="EMBL/GenBank/DDBJ databases">
        <title>Whole-genome analyses of novel actinobacteria.</title>
        <authorList>
            <person name="Sahin N."/>
        </authorList>
    </citation>
    <scope>NUCLEOTIDE SEQUENCE [LARGE SCALE GENOMIC DNA]</scope>
    <source>
        <strain evidence="5 6">KC13</strain>
    </source>
</reference>
<dbReference type="RefSeq" id="WP_165113481.1">
    <property type="nucleotide sequence ID" value="NZ_JAALAA010000026.1"/>
</dbReference>
<dbReference type="Pfam" id="PF12833">
    <property type="entry name" value="HTH_18"/>
    <property type="match status" value="1"/>
</dbReference>
<keyword evidence="6" id="KW-1185">Reference proteome</keyword>
<dbReference type="AlphaFoldDB" id="A0A6M1RD71"/>
<dbReference type="PRINTS" id="PR00032">
    <property type="entry name" value="HTHARAC"/>
</dbReference>
<dbReference type="InterPro" id="IPR018060">
    <property type="entry name" value="HTH_AraC"/>
</dbReference>
<sequence length="311" mass="33177">MTHGDSGGVSERWRTALADAFAGLQAERLPPGQSVLPGPLAGAIEHASLGRVDAFRVGGTPQVVRRTRRSLADVPDEPFKVCVQRHGRSVVRQGGTEIVLRPGDIAIYDTSRPYELRFDERWEVLAMTLPRRALAASDSVIERSMSHGWTTADGRTGVLGHLLGSAVRDTPQPGGATHLGEAAIQLLSSLVGGGDQTDPGEALRARVIAHVEAHASDPDLSHDAVAAAHGLSPRSLHRLFEGQPLSAMAHLREFRLLAIRAALLDPAQASCSTATIASRWGFPDPSHFARTFRSRFGVTPGSLRKGSLTSV</sequence>
<keyword evidence="3" id="KW-0804">Transcription</keyword>
<dbReference type="Pfam" id="PF14525">
    <property type="entry name" value="AraC_binding_2"/>
    <property type="match status" value="1"/>
</dbReference>
<keyword evidence="1" id="KW-0805">Transcription regulation</keyword>
<dbReference type="InterPro" id="IPR050204">
    <property type="entry name" value="AraC_XylS_family_regulators"/>
</dbReference>
<gene>
    <name evidence="5" type="ORF">G5C66_22930</name>
</gene>
<evidence type="ECO:0000256" key="2">
    <source>
        <dbReference type="ARBA" id="ARBA00023125"/>
    </source>
</evidence>
<dbReference type="PANTHER" id="PTHR46796:SF6">
    <property type="entry name" value="ARAC SUBFAMILY"/>
    <property type="match status" value="1"/>
</dbReference>
<dbReference type="GO" id="GO:0043565">
    <property type="term" value="F:sequence-specific DNA binding"/>
    <property type="evidence" value="ECO:0007669"/>
    <property type="project" value="InterPro"/>
</dbReference>
<dbReference type="Proteomes" id="UP000483261">
    <property type="component" value="Unassembled WGS sequence"/>
</dbReference>
<dbReference type="Gene3D" id="1.10.10.60">
    <property type="entry name" value="Homeodomain-like"/>
    <property type="match status" value="1"/>
</dbReference>
<evidence type="ECO:0000256" key="3">
    <source>
        <dbReference type="ARBA" id="ARBA00023163"/>
    </source>
</evidence>
<proteinExistence type="predicted"/>
<dbReference type="SUPFAM" id="SSF46689">
    <property type="entry name" value="Homeodomain-like"/>
    <property type="match status" value="1"/>
</dbReference>
<accession>A0A6M1RD71</accession>
<evidence type="ECO:0000313" key="6">
    <source>
        <dbReference type="Proteomes" id="UP000483261"/>
    </source>
</evidence>
<comment type="caution">
    <text evidence="5">The sequence shown here is derived from an EMBL/GenBank/DDBJ whole genome shotgun (WGS) entry which is preliminary data.</text>
</comment>
<dbReference type="InterPro" id="IPR009057">
    <property type="entry name" value="Homeodomain-like_sf"/>
</dbReference>
<dbReference type="EMBL" id="JAALAA010000026">
    <property type="protein sequence ID" value="NGN95578.1"/>
    <property type="molecule type" value="Genomic_DNA"/>
</dbReference>
<dbReference type="PROSITE" id="PS01124">
    <property type="entry name" value="HTH_ARAC_FAMILY_2"/>
    <property type="match status" value="1"/>
</dbReference>
<evidence type="ECO:0000313" key="5">
    <source>
        <dbReference type="EMBL" id="NGN95578.1"/>
    </source>
</evidence>
<dbReference type="SMART" id="SM00342">
    <property type="entry name" value="HTH_ARAC"/>
    <property type="match status" value="1"/>
</dbReference>
<organism evidence="5 6">
    <name type="scientific">Nocardioides turkmenicus</name>
    <dbReference type="NCBI Taxonomy" id="2711220"/>
    <lineage>
        <taxon>Bacteria</taxon>
        <taxon>Bacillati</taxon>
        <taxon>Actinomycetota</taxon>
        <taxon>Actinomycetes</taxon>
        <taxon>Propionibacteriales</taxon>
        <taxon>Nocardioidaceae</taxon>
        <taxon>Nocardioides</taxon>
    </lineage>
</organism>
<dbReference type="PANTHER" id="PTHR46796">
    <property type="entry name" value="HTH-TYPE TRANSCRIPTIONAL ACTIVATOR RHAS-RELATED"/>
    <property type="match status" value="1"/>
</dbReference>
<dbReference type="GO" id="GO:0003700">
    <property type="term" value="F:DNA-binding transcription factor activity"/>
    <property type="evidence" value="ECO:0007669"/>
    <property type="project" value="InterPro"/>
</dbReference>
<feature type="domain" description="HTH araC/xylS-type" evidence="4">
    <location>
        <begin position="205"/>
        <end position="306"/>
    </location>
</feature>
<name>A0A6M1RD71_9ACTN</name>
<evidence type="ECO:0000256" key="1">
    <source>
        <dbReference type="ARBA" id="ARBA00023015"/>
    </source>
</evidence>
<keyword evidence="2" id="KW-0238">DNA-binding</keyword>
<evidence type="ECO:0000259" key="4">
    <source>
        <dbReference type="PROSITE" id="PS01124"/>
    </source>
</evidence>
<dbReference type="InterPro" id="IPR020449">
    <property type="entry name" value="Tscrpt_reg_AraC-type_HTH"/>
</dbReference>
<protein>
    <submittedName>
        <fullName evidence="5">Helix-turn-helix domain-containing protein</fullName>
    </submittedName>
</protein>
<dbReference type="InterPro" id="IPR035418">
    <property type="entry name" value="AraC-bd_2"/>
</dbReference>